<protein>
    <submittedName>
        <fullName evidence="1">Uncharacterized protein</fullName>
    </submittedName>
</protein>
<reference evidence="1" key="1">
    <citation type="submission" date="2019-11" db="EMBL/GenBank/DDBJ databases">
        <title>Nori genome reveals adaptations in red seaweeds to the harsh intertidal environment.</title>
        <authorList>
            <person name="Wang D."/>
            <person name="Mao Y."/>
        </authorList>
    </citation>
    <scope>NUCLEOTIDE SEQUENCE</scope>
    <source>
        <tissue evidence="1">Gametophyte</tissue>
    </source>
</reference>
<dbReference type="EMBL" id="CM020619">
    <property type="protein sequence ID" value="KAK1865374.1"/>
    <property type="molecule type" value="Genomic_DNA"/>
</dbReference>
<organism evidence="1 2">
    <name type="scientific">Pyropia yezoensis</name>
    <name type="common">Susabi-nori</name>
    <name type="synonym">Porphyra yezoensis</name>
    <dbReference type="NCBI Taxonomy" id="2788"/>
    <lineage>
        <taxon>Eukaryota</taxon>
        <taxon>Rhodophyta</taxon>
        <taxon>Bangiophyceae</taxon>
        <taxon>Bangiales</taxon>
        <taxon>Bangiaceae</taxon>
        <taxon>Pyropia</taxon>
    </lineage>
</organism>
<proteinExistence type="predicted"/>
<accession>A0ACC3C607</accession>
<name>A0ACC3C607_PYRYE</name>
<keyword evidence="2" id="KW-1185">Reference proteome</keyword>
<evidence type="ECO:0000313" key="1">
    <source>
        <dbReference type="EMBL" id="KAK1865374.1"/>
    </source>
</evidence>
<sequence length="546" mass="53778">MVVLLGVTARGSVRPSWATAGAVRGGGRGPSRRALARACASGDCARRACAAGGWAPVAYNDTGGLLAAAGARPAGWEGEAPLVAAAWAAVAPVAGGGRWGAFPPLPSFARRQRFLVVTHPEGGFNNRLIAVKNALLLGAATGRGVVVVDGRSLGGAYDLSALFPGGAGEAAGQAGGVPLPRVTDNSQVVAALTRVSRAVGGDARGGPAHAWHWPGGDDDSGSGSGSGRSDSVPPCVAAAAADEYLALPQAALYYACPPPPVDGAFYARLAPAPPLAAATAAAAAATAAASGLRPATYAAAHVRSLEGTCASRAAGHASPAAVTAAGRMCRVDPALVAAVVAASLRDGTAAAGLVNASAAAAAAAAAAAVTGAEWTSASPPKLLTPLPPPLEVFLAWDGQGWWRRRVRALRAAPWSILLSRQARVAAAAAAAAEATPGGWGGGTDLDRARVEELLAVRSGLFIGNPASSLTGNVVRLRAAAAAVVAAAGAGRAAGGTGVAGTGKPLGGSVWGWPRRGTDAAGGVGDCVVERYFCRLPYAPNSTAYEC</sequence>
<dbReference type="Proteomes" id="UP000798662">
    <property type="component" value="Chromosome 2"/>
</dbReference>
<comment type="caution">
    <text evidence="1">The sequence shown here is derived from an EMBL/GenBank/DDBJ whole genome shotgun (WGS) entry which is preliminary data.</text>
</comment>
<evidence type="ECO:0000313" key="2">
    <source>
        <dbReference type="Proteomes" id="UP000798662"/>
    </source>
</evidence>
<gene>
    <name evidence="1" type="ORF">I4F81_007906</name>
</gene>